<feature type="region of interest" description="Disordered" evidence="1">
    <location>
        <begin position="108"/>
        <end position="136"/>
    </location>
</feature>
<protein>
    <submittedName>
        <fullName evidence="2">Uncharacterized protein</fullName>
    </submittedName>
</protein>
<name>A0A2S4WCR8_9BASI</name>
<feature type="compositionally biased region" description="Basic and acidic residues" evidence="1">
    <location>
        <begin position="32"/>
        <end position="46"/>
    </location>
</feature>
<evidence type="ECO:0000313" key="2">
    <source>
        <dbReference type="EMBL" id="POW19586.1"/>
    </source>
</evidence>
<reference evidence="2 3" key="1">
    <citation type="submission" date="2017-12" db="EMBL/GenBank/DDBJ databases">
        <title>Gene loss provides genomic basis for host adaptation in cereal stripe rust fungi.</title>
        <authorList>
            <person name="Xia C."/>
        </authorList>
    </citation>
    <scope>NUCLEOTIDE SEQUENCE [LARGE SCALE GENOMIC DNA]</scope>
    <source>
        <strain evidence="2 3">93TX-2</strain>
    </source>
</reference>
<gene>
    <name evidence="2" type="ORF">PSHT_04495</name>
</gene>
<sequence>MAPTSPRNDIFGDWVRTRAQCCSSLNLGASREDGFTLEDPPGRVTEESQSSAQMRRETLFKLGRACARRPCRGELDQRLSRNVNSVDCPMSVDGGLLSISDLLIGTVPQEGRADTSRPPLTGPRSKMRCQQAVLPP</sequence>
<dbReference type="VEuPathDB" id="FungiDB:PSHT_04495"/>
<evidence type="ECO:0000313" key="3">
    <source>
        <dbReference type="Proteomes" id="UP000238274"/>
    </source>
</evidence>
<keyword evidence="3" id="KW-1185">Reference proteome</keyword>
<evidence type="ECO:0000256" key="1">
    <source>
        <dbReference type="SAM" id="MobiDB-lite"/>
    </source>
</evidence>
<dbReference type="Proteomes" id="UP000238274">
    <property type="component" value="Unassembled WGS sequence"/>
</dbReference>
<comment type="caution">
    <text evidence="2">The sequence shown here is derived from an EMBL/GenBank/DDBJ whole genome shotgun (WGS) entry which is preliminary data.</text>
</comment>
<dbReference type="AlphaFoldDB" id="A0A2S4WCR8"/>
<dbReference type="VEuPathDB" id="FungiDB:PSTT_13206"/>
<feature type="region of interest" description="Disordered" evidence="1">
    <location>
        <begin position="32"/>
        <end position="53"/>
    </location>
</feature>
<reference evidence="3" key="3">
    <citation type="journal article" date="2018" name="Mol. Plant Microbe Interact.">
        <title>Genome sequence resources for the wheat stripe rust pathogen (Puccinia striiformis f. sp. tritici) and the barley stripe rust pathogen (Puccinia striiformis f. sp. hordei).</title>
        <authorList>
            <person name="Xia C."/>
            <person name="Wang M."/>
            <person name="Yin C."/>
            <person name="Cornejo O.E."/>
            <person name="Hulbert S.H."/>
            <person name="Chen X."/>
        </authorList>
    </citation>
    <scope>NUCLEOTIDE SEQUENCE [LARGE SCALE GENOMIC DNA]</scope>
    <source>
        <strain evidence="3">93TX-2</strain>
    </source>
</reference>
<accession>A0A2S4WCR8</accession>
<dbReference type="EMBL" id="PKSM01000046">
    <property type="protein sequence ID" value="POW19586.1"/>
    <property type="molecule type" value="Genomic_DNA"/>
</dbReference>
<proteinExistence type="predicted"/>
<reference evidence="3" key="2">
    <citation type="journal article" date="2018" name="BMC Genomics">
        <title>Genomic insights into host adaptation between the wheat stripe rust pathogen (Puccinia striiformis f. sp. tritici) and the barley stripe rust pathogen (Puccinia striiformis f. sp. hordei).</title>
        <authorList>
            <person name="Xia C."/>
            <person name="Wang M."/>
            <person name="Yin C."/>
            <person name="Cornejo O.E."/>
            <person name="Hulbert S.H."/>
            <person name="Chen X."/>
        </authorList>
    </citation>
    <scope>NUCLEOTIDE SEQUENCE [LARGE SCALE GENOMIC DNA]</scope>
    <source>
        <strain evidence="3">93TX-2</strain>
    </source>
</reference>
<organism evidence="2 3">
    <name type="scientific">Puccinia striiformis</name>
    <dbReference type="NCBI Taxonomy" id="27350"/>
    <lineage>
        <taxon>Eukaryota</taxon>
        <taxon>Fungi</taxon>
        <taxon>Dikarya</taxon>
        <taxon>Basidiomycota</taxon>
        <taxon>Pucciniomycotina</taxon>
        <taxon>Pucciniomycetes</taxon>
        <taxon>Pucciniales</taxon>
        <taxon>Pucciniaceae</taxon>
        <taxon>Puccinia</taxon>
    </lineage>
</organism>